<dbReference type="EMBL" id="CAJNOE010000062">
    <property type="protein sequence ID" value="CAF0839564.1"/>
    <property type="molecule type" value="Genomic_DNA"/>
</dbReference>
<keyword evidence="1" id="KW-0812">Transmembrane</keyword>
<dbReference type="EMBL" id="CAJOBB010000030">
    <property type="protein sequence ID" value="CAF3520594.1"/>
    <property type="molecule type" value="Genomic_DNA"/>
</dbReference>
<accession>A0A813VPK1</accession>
<dbReference type="Proteomes" id="UP000663860">
    <property type="component" value="Unassembled WGS sequence"/>
</dbReference>
<gene>
    <name evidence="2" type="ORF">IZO911_LOCUS8987</name>
    <name evidence="3" type="ORF">KXQ929_LOCUS1135</name>
</gene>
<dbReference type="PANTHER" id="PTHR37490">
    <property type="entry name" value="EXPRESSED PROTEIN"/>
    <property type="match status" value="1"/>
</dbReference>
<keyword evidence="1" id="KW-0472">Membrane</keyword>
<evidence type="ECO:0000256" key="1">
    <source>
        <dbReference type="SAM" id="Phobius"/>
    </source>
</evidence>
<sequence length="309" mass="36341">MKQYYLIITFLIVLTTSIIMYVNKWRSGLNFTNKHAYLLYLKPKEINSHNDLIISQSQFDIVISYYSEDIDYVAQYIRYLRNVSNLKKFNPRIIVYNKNSKINNEVLKILLDADIIQLLPNLGREGATYLYHIIQNYHRIANHTLFSQAGVEGITNDGLANWYLDRLENQFNSSVGYMPLVNNHMITTYDCGLHRTGNFPRMVQMWAILEHSLCPPGGQAVAFRGQFLVSRKRIQNRDLEIYKYMYDLITANSSHWLHRDLRSLFFKSTPDNPIFGHTVERTWTVLFKCSKPDLHDRCERRECACFDES</sequence>
<name>A0A813VPK1_9BILA</name>
<keyword evidence="1" id="KW-1133">Transmembrane helix</keyword>
<comment type="caution">
    <text evidence="2">The sequence shown here is derived from an EMBL/GenBank/DDBJ whole genome shotgun (WGS) entry which is preliminary data.</text>
</comment>
<dbReference type="Proteomes" id="UP000663868">
    <property type="component" value="Unassembled WGS sequence"/>
</dbReference>
<dbReference type="AlphaFoldDB" id="A0A813VPK1"/>
<dbReference type="Pfam" id="PF11913">
    <property type="entry name" value="DUF3431"/>
    <property type="match status" value="1"/>
</dbReference>
<evidence type="ECO:0000313" key="4">
    <source>
        <dbReference type="Proteomes" id="UP000663860"/>
    </source>
</evidence>
<dbReference type="PANTHER" id="PTHR37490:SF1">
    <property type="entry name" value="GLYCOSYLTRANSFERASE 2-LIKE DOMAIN-CONTAINING PROTEIN"/>
    <property type="match status" value="1"/>
</dbReference>
<organism evidence="2 4">
    <name type="scientific">Adineta steineri</name>
    <dbReference type="NCBI Taxonomy" id="433720"/>
    <lineage>
        <taxon>Eukaryota</taxon>
        <taxon>Metazoa</taxon>
        <taxon>Spiralia</taxon>
        <taxon>Gnathifera</taxon>
        <taxon>Rotifera</taxon>
        <taxon>Eurotatoria</taxon>
        <taxon>Bdelloidea</taxon>
        <taxon>Adinetida</taxon>
        <taxon>Adinetidae</taxon>
        <taxon>Adineta</taxon>
    </lineage>
</organism>
<evidence type="ECO:0000313" key="3">
    <source>
        <dbReference type="EMBL" id="CAF3520594.1"/>
    </source>
</evidence>
<proteinExistence type="predicted"/>
<reference evidence="2" key="1">
    <citation type="submission" date="2021-02" db="EMBL/GenBank/DDBJ databases">
        <authorList>
            <person name="Nowell W R."/>
        </authorList>
    </citation>
    <scope>NUCLEOTIDE SEQUENCE</scope>
</reference>
<feature type="transmembrane region" description="Helical" evidence="1">
    <location>
        <begin position="6"/>
        <end position="23"/>
    </location>
</feature>
<evidence type="ECO:0000313" key="2">
    <source>
        <dbReference type="EMBL" id="CAF0839564.1"/>
    </source>
</evidence>
<protein>
    <submittedName>
        <fullName evidence="2">Uncharacterized protein</fullName>
    </submittedName>
</protein>
<dbReference type="InterPro" id="IPR021838">
    <property type="entry name" value="DUF3431"/>
</dbReference>